<keyword evidence="2" id="KW-1185">Reference proteome</keyword>
<evidence type="ECO:0000313" key="2">
    <source>
        <dbReference type="Proteomes" id="UP001165583"/>
    </source>
</evidence>
<sequence>MSHLIMYLAAGVAETAAKYRPGAKHAMLIYVYTDNLDAAAEDAVEAAERNGWVHLELRRAKELDPDPSEIADDILRDAAQCAVSEGSAIVVYADEIPHDA</sequence>
<dbReference type="RefSeq" id="WP_260044405.1">
    <property type="nucleotide sequence ID" value="NZ_JANZXA010000002.1"/>
</dbReference>
<protein>
    <submittedName>
        <fullName evidence="1">Uncharacterized protein</fullName>
    </submittedName>
</protein>
<comment type="caution">
    <text evidence="1">The sequence shown here is derived from an EMBL/GenBank/DDBJ whole genome shotgun (WGS) entry which is preliminary data.</text>
</comment>
<proteinExistence type="predicted"/>
<reference evidence="1" key="1">
    <citation type="submission" date="2022-09" db="EMBL/GenBank/DDBJ databases">
        <title>Novosphingobium sp. Nov., a polycyclic aromatic hydrocarbon-degrading bacterium isolated form mangrove sediments in HongKong.</title>
        <authorList>
            <person name="Hu Z."/>
        </authorList>
    </citation>
    <scope>NUCLEOTIDE SEQUENCE</scope>
    <source>
        <strain evidence="1">HK4-1</strain>
    </source>
</reference>
<dbReference type="EMBL" id="JANZXA010000002">
    <property type="protein sequence ID" value="MCT2398858.1"/>
    <property type="molecule type" value="Genomic_DNA"/>
</dbReference>
<dbReference type="Proteomes" id="UP001165583">
    <property type="component" value="Unassembled WGS sequence"/>
</dbReference>
<accession>A0ABT2I223</accession>
<evidence type="ECO:0000313" key="1">
    <source>
        <dbReference type="EMBL" id="MCT2398858.1"/>
    </source>
</evidence>
<gene>
    <name evidence="1" type="ORF">NZK81_04815</name>
</gene>
<organism evidence="1 2">
    <name type="scientific">Novosphingobium mangrovi</name>
    <name type="common">ex Huang et al. 2023</name>
    <dbReference type="NCBI Taxonomy" id="2976432"/>
    <lineage>
        <taxon>Bacteria</taxon>
        <taxon>Pseudomonadati</taxon>
        <taxon>Pseudomonadota</taxon>
        <taxon>Alphaproteobacteria</taxon>
        <taxon>Sphingomonadales</taxon>
        <taxon>Sphingomonadaceae</taxon>
        <taxon>Novosphingobium</taxon>
    </lineage>
</organism>
<name>A0ABT2I223_9SPHN</name>